<proteinExistence type="predicted"/>
<accession>A0ABW4L3W2</accession>
<evidence type="ECO:0008006" key="5">
    <source>
        <dbReference type="Google" id="ProtNLM"/>
    </source>
</evidence>
<keyword evidence="2" id="KW-0812">Transmembrane</keyword>
<feature type="region of interest" description="Disordered" evidence="1">
    <location>
        <begin position="1"/>
        <end position="24"/>
    </location>
</feature>
<evidence type="ECO:0000313" key="4">
    <source>
        <dbReference type="Proteomes" id="UP001597277"/>
    </source>
</evidence>
<evidence type="ECO:0000313" key="3">
    <source>
        <dbReference type="EMBL" id="MFD1717857.1"/>
    </source>
</evidence>
<protein>
    <recommendedName>
        <fullName evidence="5">DUF3592 domain-containing protein</fullName>
    </recommendedName>
</protein>
<dbReference type="RefSeq" id="WP_388004974.1">
    <property type="nucleotide sequence ID" value="NZ_JBHUEE010000003.1"/>
</dbReference>
<organism evidence="3 4">
    <name type="scientific">Georgenia deserti</name>
    <dbReference type="NCBI Taxonomy" id="2093781"/>
    <lineage>
        <taxon>Bacteria</taxon>
        <taxon>Bacillati</taxon>
        <taxon>Actinomycetota</taxon>
        <taxon>Actinomycetes</taxon>
        <taxon>Micrococcales</taxon>
        <taxon>Bogoriellaceae</taxon>
        <taxon>Georgenia</taxon>
    </lineage>
</organism>
<evidence type="ECO:0000256" key="2">
    <source>
        <dbReference type="SAM" id="Phobius"/>
    </source>
</evidence>
<keyword evidence="2" id="KW-0472">Membrane</keyword>
<sequence length="234" mass="25336">MHVPLTDDRSAARHALPPLPEPDPAPSRMIAVRVLLMVGLLVGVIQSVMEPVDRPLHELFAGLERGDVETVTIVRPAQGAGASGGFPVEWTGDGRPGRASYQLDTLDGSTAFDQGEEILEAAGRSPEAVEVTIRDHVPETGVTWHLLGLAGVAALLLLVVGPRPRLATAWAWFWLAMSAPVVWLAFVVLEPMPFWRREPLNPHRRLTGGWAFLISITVVPYLASTLTAASTWVL</sequence>
<comment type="caution">
    <text evidence="3">The sequence shown here is derived from an EMBL/GenBank/DDBJ whole genome shotgun (WGS) entry which is preliminary data.</text>
</comment>
<feature type="transmembrane region" description="Helical" evidence="2">
    <location>
        <begin position="210"/>
        <end position="233"/>
    </location>
</feature>
<dbReference type="EMBL" id="JBHUEE010000003">
    <property type="protein sequence ID" value="MFD1717857.1"/>
    <property type="molecule type" value="Genomic_DNA"/>
</dbReference>
<keyword evidence="4" id="KW-1185">Reference proteome</keyword>
<dbReference type="Proteomes" id="UP001597277">
    <property type="component" value="Unassembled WGS sequence"/>
</dbReference>
<evidence type="ECO:0000256" key="1">
    <source>
        <dbReference type="SAM" id="MobiDB-lite"/>
    </source>
</evidence>
<feature type="transmembrane region" description="Helical" evidence="2">
    <location>
        <begin position="167"/>
        <end position="189"/>
    </location>
</feature>
<name>A0ABW4L3W2_9MICO</name>
<reference evidence="4" key="1">
    <citation type="journal article" date="2019" name="Int. J. Syst. Evol. Microbiol.">
        <title>The Global Catalogue of Microorganisms (GCM) 10K type strain sequencing project: providing services to taxonomists for standard genome sequencing and annotation.</title>
        <authorList>
            <consortium name="The Broad Institute Genomics Platform"/>
            <consortium name="The Broad Institute Genome Sequencing Center for Infectious Disease"/>
            <person name="Wu L."/>
            <person name="Ma J."/>
        </authorList>
    </citation>
    <scope>NUCLEOTIDE SEQUENCE [LARGE SCALE GENOMIC DNA]</scope>
    <source>
        <strain evidence="4">JCM 17130</strain>
    </source>
</reference>
<gene>
    <name evidence="3" type="ORF">ACFSE6_08425</name>
</gene>
<feature type="compositionally biased region" description="Basic and acidic residues" evidence="1">
    <location>
        <begin position="1"/>
        <end position="11"/>
    </location>
</feature>
<feature type="transmembrane region" description="Helical" evidence="2">
    <location>
        <begin position="142"/>
        <end position="161"/>
    </location>
</feature>
<feature type="transmembrane region" description="Helical" evidence="2">
    <location>
        <begin position="30"/>
        <end position="49"/>
    </location>
</feature>
<keyword evidence="2" id="KW-1133">Transmembrane helix</keyword>